<dbReference type="CDD" id="cd06225">
    <property type="entry name" value="HAMP"/>
    <property type="match status" value="1"/>
</dbReference>
<evidence type="ECO:0000256" key="5">
    <source>
        <dbReference type="ARBA" id="ARBA00022519"/>
    </source>
</evidence>
<keyword evidence="9" id="KW-0547">Nucleotide-binding</keyword>
<evidence type="ECO:0000256" key="13">
    <source>
        <dbReference type="ARBA" id="ARBA00023012"/>
    </source>
</evidence>
<dbReference type="Gene3D" id="3.30.565.10">
    <property type="entry name" value="Histidine kinase-like ATPase, C-terminal domain"/>
    <property type="match status" value="1"/>
</dbReference>
<dbReference type="Gene3D" id="1.10.287.130">
    <property type="match status" value="1"/>
</dbReference>
<dbReference type="PANTHER" id="PTHR44936:SF5">
    <property type="entry name" value="SENSOR HISTIDINE KINASE ENVZ"/>
    <property type="match status" value="1"/>
</dbReference>
<dbReference type="GO" id="GO:0005524">
    <property type="term" value="F:ATP binding"/>
    <property type="evidence" value="ECO:0007669"/>
    <property type="project" value="UniProtKB-KW"/>
</dbReference>
<dbReference type="InterPro" id="IPR003661">
    <property type="entry name" value="HisK_dim/P_dom"/>
</dbReference>
<keyword evidence="7" id="KW-0808">Transferase</keyword>
<feature type="transmembrane region" description="Helical" evidence="15">
    <location>
        <begin position="12"/>
        <end position="33"/>
    </location>
</feature>
<dbReference type="Pfam" id="PF02518">
    <property type="entry name" value="HATPase_c"/>
    <property type="match status" value="1"/>
</dbReference>
<feature type="transmembrane region" description="Helical" evidence="15">
    <location>
        <begin position="170"/>
        <end position="188"/>
    </location>
</feature>
<evidence type="ECO:0000313" key="19">
    <source>
        <dbReference type="Proteomes" id="UP000245081"/>
    </source>
</evidence>
<keyword evidence="10" id="KW-0418">Kinase</keyword>
<evidence type="ECO:0000256" key="15">
    <source>
        <dbReference type="SAM" id="Phobius"/>
    </source>
</evidence>
<evidence type="ECO:0000256" key="2">
    <source>
        <dbReference type="ARBA" id="ARBA00004429"/>
    </source>
</evidence>
<evidence type="ECO:0000256" key="11">
    <source>
        <dbReference type="ARBA" id="ARBA00022840"/>
    </source>
</evidence>
<keyword evidence="14 15" id="KW-0472">Membrane</keyword>
<evidence type="ECO:0000256" key="9">
    <source>
        <dbReference type="ARBA" id="ARBA00022741"/>
    </source>
</evidence>
<comment type="subcellular location">
    <subcellularLocation>
        <location evidence="2">Cell inner membrane</location>
        <topology evidence="2">Multi-pass membrane protein</topology>
    </subcellularLocation>
</comment>
<evidence type="ECO:0000256" key="3">
    <source>
        <dbReference type="ARBA" id="ARBA00012438"/>
    </source>
</evidence>
<dbReference type="SUPFAM" id="SSF55874">
    <property type="entry name" value="ATPase domain of HSP90 chaperone/DNA topoisomerase II/histidine kinase"/>
    <property type="match status" value="1"/>
</dbReference>
<dbReference type="Pfam" id="PF00672">
    <property type="entry name" value="HAMP"/>
    <property type="match status" value="1"/>
</dbReference>
<dbReference type="PANTHER" id="PTHR44936">
    <property type="entry name" value="SENSOR PROTEIN CREC"/>
    <property type="match status" value="1"/>
</dbReference>
<evidence type="ECO:0000256" key="8">
    <source>
        <dbReference type="ARBA" id="ARBA00022692"/>
    </source>
</evidence>
<dbReference type="PROSITE" id="PS50109">
    <property type="entry name" value="HIS_KIN"/>
    <property type="match status" value="1"/>
</dbReference>
<dbReference type="GO" id="GO:0000155">
    <property type="term" value="F:phosphorelay sensor kinase activity"/>
    <property type="evidence" value="ECO:0007669"/>
    <property type="project" value="InterPro"/>
</dbReference>
<evidence type="ECO:0000256" key="14">
    <source>
        <dbReference type="ARBA" id="ARBA00023136"/>
    </source>
</evidence>
<comment type="catalytic activity">
    <reaction evidence="1">
        <text>ATP + protein L-histidine = ADP + protein N-phospho-L-histidine.</text>
        <dbReference type="EC" id="2.7.13.3"/>
    </reaction>
</comment>
<accession>A0A2R5F6M5</accession>
<keyword evidence="5" id="KW-0997">Cell inner membrane</keyword>
<dbReference type="InterPro" id="IPR005467">
    <property type="entry name" value="His_kinase_dom"/>
</dbReference>
<dbReference type="GO" id="GO:0005886">
    <property type="term" value="C:plasma membrane"/>
    <property type="evidence" value="ECO:0007669"/>
    <property type="project" value="UniProtKB-SubCell"/>
</dbReference>
<dbReference type="InterPro" id="IPR036097">
    <property type="entry name" value="HisK_dim/P_sf"/>
</dbReference>
<keyword evidence="11" id="KW-0067">ATP-binding</keyword>
<evidence type="ECO:0000256" key="7">
    <source>
        <dbReference type="ARBA" id="ARBA00022679"/>
    </source>
</evidence>
<dbReference type="InterPro" id="IPR003594">
    <property type="entry name" value="HATPase_dom"/>
</dbReference>
<evidence type="ECO:0000256" key="10">
    <source>
        <dbReference type="ARBA" id="ARBA00022777"/>
    </source>
</evidence>
<feature type="domain" description="Histidine kinase" evidence="16">
    <location>
        <begin position="247"/>
        <end position="448"/>
    </location>
</feature>
<dbReference type="CDD" id="cd00082">
    <property type="entry name" value="HisKA"/>
    <property type="match status" value="1"/>
</dbReference>
<dbReference type="EMBL" id="BDOQ01000001">
    <property type="protein sequence ID" value="GBG12583.1"/>
    <property type="molecule type" value="Genomic_DNA"/>
</dbReference>
<evidence type="ECO:0000259" key="17">
    <source>
        <dbReference type="PROSITE" id="PS50885"/>
    </source>
</evidence>
<sequence length="450" mass="49191">MWNPLDSITVRTFLILIGGTMLSGALVFTLAGTERKNLESHLRTHHAAERIEQAIQLLDSAPQASRQAIAQVYANYGLRVDLAPTVGVVGQAPDSEITQELRQQLGSDRPIEIVDQENKDCPAFTGPHPEDKPHCISVFTALKDGTRIKLDVARHDHPPPPFRGNFMRDLITFMAGLAVFAWIVALMTTRPLRQLARAANALGSNLKHPPLAETPGPREVREASIAFNRMQASIQSYIQERTFMLSAIAHDLQTPLTRLRLRLEKVSDPALRTALVADLTVTQSLVREGLDYAHTITTDEPFELVDIDSLTEALCNDAIDAGSEITFDGTSNTTIWGSPLALRRCISNLMDNAVKYGQFAHVSVQKSAGKALISVIDGGEGIPAHDLEKVFQPFHRLEDSRSRESGGTGLGLTIARIIAERHQGRIILKNMGVAELGLVAVLELPLAPSN</sequence>
<proteinExistence type="predicted"/>
<evidence type="ECO:0000313" key="18">
    <source>
        <dbReference type="EMBL" id="GBG12583.1"/>
    </source>
</evidence>
<dbReference type="InterPro" id="IPR003660">
    <property type="entry name" value="HAMP_dom"/>
</dbReference>
<protein>
    <recommendedName>
        <fullName evidence="3">histidine kinase</fullName>
        <ecNumber evidence="3">2.7.13.3</ecNumber>
    </recommendedName>
</protein>
<gene>
    <name evidence="18" type="ORF">NMK_0114</name>
</gene>
<dbReference type="InterPro" id="IPR036890">
    <property type="entry name" value="HATPase_C_sf"/>
</dbReference>
<dbReference type="AlphaFoldDB" id="A0A2R5F6M5"/>
<dbReference type="PROSITE" id="PS50885">
    <property type="entry name" value="HAMP"/>
    <property type="match status" value="1"/>
</dbReference>
<reference evidence="18 19" key="1">
    <citation type="journal article" date="2018" name="Environ. Microbiol.">
        <title>Isolation and genomic characterization of Novimethylophilus kurashikiensis gen. nov. sp. nov., a new lanthanide-dependent methylotrophic species of Methylophilaceae.</title>
        <authorList>
            <person name="Lv H."/>
            <person name="Sahin N."/>
            <person name="Tani A."/>
        </authorList>
    </citation>
    <scope>NUCLEOTIDE SEQUENCE [LARGE SCALE GENOMIC DNA]</scope>
    <source>
        <strain evidence="18 19">La2-4</strain>
    </source>
</reference>
<dbReference type="SUPFAM" id="SSF47384">
    <property type="entry name" value="Homodimeric domain of signal transducing histidine kinase"/>
    <property type="match status" value="1"/>
</dbReference>
<name>A0A2R5F6M5_9PROT</name>
<dbReference type="SMART" id="SM00304">
    <property type="entry name" value="HAMP"/>
    <property type="match status" value="1"/>
</dbReference>
<dbReference type="InterPro" id="IPR004358">
    <property type="entry name" value="Sig_transdc_His_kin-like_C"/>
</dbReference>
<evidence type="ECO:0000256" key="6">
    <source>
        <dbReference type="ARBA" id="ARBA00022553"/>
    </source>
</evidence>
<evidence type="ECO:0000256" key="12">
    <source>
        <dbReference type="ARBA" id="ARBA00022989"/>
    </source>
</evidence>
<dbReference type="SMART" id="SM00387">
    <property type="entry name" value="HATPase_c"/>
    <property type="match status" value="1"/>
</dbReference>
<evidence type="ECO:0000259" key="16">
    <source>
        <dbReference type="PROSITE" id="PS50109"/>
    </source>
</evidence>
<keyword evidence="6" id="KW-0597">Phosphoprotein</keyword>
<keyword evidence="12 15" id="KW-1133">Transmembrane helix</keyword>
<dbReference type="PRINTS" id="PR00344">
    <property type="entry name" value="BCTRLSENSOR"/>
</dbReference>
<dbReference type="Proteomes" id="UP000245081">
    <property type="component" value="Unassembled WGS sequence"/>
</dbReference>
<evidence type="ECO:0000256" key="1">
    <source>
        <dbReference type="ARBA" id="ARBA00000085"/>
    </source>
</evidence>
<keyword evidence="8 15" id="KW-0812">Transmembrane</keyword>
<organism evidence="18 19">
    <name type="scientific">Novimethylophilus kurashikiensis</name>
    <dbReference type="NCBI Taxonomy" id="1825523"/>
    <lineage>
        <taxon>Bacteria</taxon>
        <taxon>Pseudomonadati</taxon>
        <taxon>Pseudomonadota</taxon>
        <taxon>Betaproteobacteria</taxon>
        <taxon>Nitrosomonadales</taxon>
        <taxon>Methylophilaceae</taxon>
        <taxon>Novimethylophilus</taxon>
    </lineage>
</organism>
<keyword evidence="4" id="KW-1003">Cell membrane</keyword>
<dbReference type="EC" id="2.7.13.3" evidence="3"/>
<evidence type="ECO:0000256" key="4">
    <source>
        <dbReference type="ARBA" id="ARBA00022475"/>
    </source>
</evidence>
<feature type="domain" description="HAMP" evidence="17">
    <location>
        <begin position="186"/>
        <end position="239"/>
    </location>
</feature>
<keyword evidence="13" id="KW-0902">Two-component regulatory system</keyword>
<dbReference type="InterPro" id="IPR050980">
    <property type="entry name" value="2C_sensor_his_kinase"/>
</dbReference>
<dbReference type="RefSeq" id="WP_109013814.1">
    <property type="nucleotide sequence ID" value="NZ_BDOQ01000001.1"/>
</dbReference>
<dbReference type="OrthoDB" id="9804645at2"/>
<keyword evidence="19" id="KW-1185">Reference proteome</keyword>
<comment type="caution">
    <text evidence="18">The sequence shown here is derived from an EMBL/GenBank/DDBJ whole genome shotgun (WGS) entry which is preliminary data.</text>
</comment>